<keyword evidence="3" id="KW-1185">Reference proteome</keyword>
<dbReference type="AlphaFoldDB" id="B8FNR5"/>
<feature type="domain" description="CheW-like" evidence="1">
    <location>
        <begin position="70"/>
        <end position="214"/>
    </location>
</feature>
<dbReference type="InterPro" id="IPR002545">
    <property type="entry name" value="CheW-lke_dom"/>
</dbReference>
<dbReference type="GO" id="GO:0007165">
    <property type="term" value="P:signal transduction"/>
    <property type="evidence" value="ECO:0007669"/>
    <property type="project" value="InterPro"/>
</dbReference>
<dbReference type="PANTHER" id="PTHR22617">
    <property type="entry name" value="CHEMOTAXIS SENSOR HISTIDINE KINASE-RELATED"/>
    <property type="match status" value="1"/>
</dbReference>
<dbReference type="KEGG" id="dal:Dalk_4668"/>
<dbReference type="SMART" id="SM00260">
    <property type="entry name" value="CheW"/>
    <property type="match status" value="1"/>
</dbReference>
<protein>
    <submittedName>
        <fullName evidence="2">Receptor-coupling factor, CheW</fullName>
    </submittedName>
</protein>
<dbReference type="Gene3D" id="2.30.30.40">
    <property type="entry name" value="SH3 Domains"/>
    <property type="match status" value="1"/>
</dbReference>
<dbReference type="PANTHER" id="PTHR22617:SF23">
    <property type="entry name" value="CHEMOTAXIS PROTEIN CHEW"/>
    <property type="match status" value="1"/>
</dbReference>
<name>B8FNR5_DESAL</name>
<dbReference type="Proteomes" id="UP000000739">
    <property type="component" value="Chromosome"/>
</dbReference>
<dbReference type="GO" id="GO:0006935">
    <property type="term" value="P:chemotaxis"/>
    <property type="evidence" value="ECO:0007669"/>
    <property type="project" value="InterPro"/>
</dbReference>
<dbReference type="RefSeq" id="WP_015949385.1">
    <property type="nucleotide sequence ID" value="NC_011768.1"/>
</dbReference>
<dbReference type="PROSITE" id="PS50851">
    <property type="entry name" value="CHEW"/>
    <property type="match status" value="1"/>
</dbReference>
<accession>B8FNR5</accession>
<dbReference type="InterPro" id="IPR039315">
    <property type="entry name" value="CheW"/>
</dbReference>
<organism evidence="2 3">
    <name type="scientific">Desulfatibacillum aliphaticivorans</name>
    <dbReference type="NCBI Taxonomy" id="218208"/>
    <lineage>
        <taxon>Bacteria</taxon>
        <taxon>Pseudomonadati</taxon>
        <taxon>Thermodesulfobacteriota</taxon>
        <taxon>Desulfobacteria</taxon>
        <taxon>Desulfobacterales</taxon>
        <taxon>Desulfatibacillaceae</taxon>
        <taxon>Desulfatibacillum</taxon>
    </lineage>
</organism>
<dbReference type="HOGENOM" id="CLU_048995_4_0_7"/>
<dbReference type="eggNOG" id="COG0835">
    <property type="taxonomic scope" value="Bacteria"/>
</dbReference>
<sequence>MNSQAQKTIEKANLSVDERWAEVRKQLDEARASYNQAGEMSGEEIKSALKKRAKLLAARSKDEGKGAGEKLDVVEFLLAHEKYAIELSCIREVYPYKDCTPIPCTPSFVLGVINVRSRILSVVDLKEFFELPKQKITENSRVIILASDDMEFGVLADELKGVNSIPSEKIQPSLPTLTGLRAQYLKGVTAGGLVILDGLRILQDKRIVVNLEVE</sequence>
<evidence type="ECO:0000313" key="2">
    <source>
        <dbReference type="EMBL" id="ACL06346.1"/>
    </source>
</evidence>
<evidence type="ECO:0000313" key="3">
    <source>
        <dbReference type="Proteomes" id="UP000000739"/>
    </source>
</evidence>
<evidence type="ECO:0000259" key="1">
    <source>
        <dbReference type="PROSITE" id="PS50851"/>
    </source>
</evidence>
<dbReference type="SUPFAM" id="SSF50341">
    <property type="entry name" value="CheW-like"/>
    <property type="match status" value="1"/>
</dbReference>
<proteinExistence type="predicted"/>
<dbReference type="Gene3D" id="2.40.50.180">
    <property type="entry name" value="CheA-289, Domain 4"/>
    <property type="match status" value="1"/>
</dbReference>
<dbReference type="EMBL" id="CP001322">
    <property type="protein sequence ID" value="ACL06346.1"/>
    <property type="molecule type" value="Genomic_DNA"/>
</dbReference>
<dbReference type="GO" id="GO:0005829">
    <property type="term" value="C:cytosol"/>
    <property type="evidence" value="ECO:0007669"/>
    <property type="project" value="TreeGrafter"/>
</dbReference>
<dbReference type="Pfam" id="PF01584">
    <property type="entry name" value="CheW"/>
    <property type="match status" value="1"/>
</dbReference>
<dbReference type="InterPro" id="IPR036061">
    <property type="entry name" value="CheW-like_dom_sf"/>
</dbReference>
<keyword evidence="2" id="KW-0675">Receptor</keyword>
<reference evidence="2 3" key="1">
    <citation type="journal article" date="2012" name="Environ. Microbiol.">
        <title>The genome sequence of Desulfatibacillum alkenivorans AK-01: a blueprint for anaerobic alkane oxidation.</title>
        <authorList>
            <person name="Callaghan A.V."/>
            <person name="Morris B.E."/>
            <person name="Pereira I.A."/>
            <person name="McInerney M.J."/>
            <person name="Austin R.N."/>
            <person name="Groves J.T."/>
            <person name="Kukor J.J."/>
            <person name="Suflita J.M."/>
            <person name="Young L.Y."/>
            <person name="Zylstra G.J."/>
            <person name="Wawrik B."/>
        </authorList>
    </citation>
    <scope>NUCLEOTIDE SEQUENCE [LARGE SCALE GENOMIC DNA]</scope>
    <source>
        <strain evidence="2 3">AK-01</strain>
    </source>
</reference>
<gene>
    <name evidence="2" type="ordered locus">Dalk_4668</name>
</gene>